<feature type="transmembrane region" description="Helical" evidence="8">
    <location>
        <begin position="259"/>
        <end position="281"/>
    </location>
</feature>
<keyword evidence="7 8" id="KW-0472">Membrane</keyword>
<evidence type="ECO:0000256" key="7">
    <source>
        <dbReference type="ARBA" id="ARBA00023136"/>
    </source>
</evidence>
<comment type="similarity">
    <text evidence="2">Belongs to the EamA transporter family.</text>
</comment>
<feature type="transmembrane region" description="Helical" evidence="8">
    <location>
        <begin position="124"/>
        <end position="141"/>
    </location>
</feature>
<gene>
    <name evidence="10" type="primary">rarD</name>
    <name evidence="10" type="ORF">IV417_07330</name>
</gene>
<evidence type="ECO:0000313" key="10">
    <source>
        <dbReference type="EMBL" id="MBT0957191.1"/>
    </source>
</evidence>
<feature type="transmembrane region" description="Helical" evidence="8">
    <location>
        <begin position="236"/>
        <end position="253"/>
    </location>
</feature>
<feature type="domain" description="EamA" evidence="9">
    <location>
        <begin position="6"/>
        <end position="140"/>
    </location>
</feature>
<feature type="transmembrane region" description="Helical" evidence="8">
    <location>
        <begin position="204"/>
        <end position="224"/>
    </location>
</feature>
<evidence type="ECO:0000256" key="4">
    <source>
        <dbReference type="ARBA" id="ARBA00022475"/>
    </source>
</evidence>
<feature type="transmembrane region" description="Helical" evidence="8">
    <location>
        <begin position="67"/>
        <end position="88"/>
    </location>
</feature>
<dbReference type="InterPro" id="IPR004626">
    <property type="entry name" value="RarD"/>
</dbReference>
<dbReference type="InterPro" id="IPR000620">
    <property type="entry name" value="EamA_dom"/>
</dbReference>
<comment type="subcellular location">
    <subcellularLocation>
        <location evidence="1">Cell membrane</location>
        <topology evidence="1">Multi-pass membrane protein</topology>
    </subcellularLocation>
</comment>
<feature type="transmembrane region" description="Helical" evidence="8">
    <location>
        <begin position="7"/>
        <end position="25"/>
    </location>
</feature>
<evidence type="ECO:0000256" key="3">
    <source>
        <dbReference type="ARBA" id="ARBA00022448"/>
    </source>
</evidence>
<proteinExistence type="inferred from homology"/>
<dbReference type="PANTHER" id="PTHR22911:SF137">
    <property type="entry name" value="SOLUTE CARRIER FAMILY 35 MEMBER G2-RELATED"/>
    <property type="match status" value="1"/>
</dbReference>
<dbReference type="SUPFAM" id="SSF103481">
    <property type="entry name" value="Multidrug resistance efflux transporter EmrE"/>
    <property type="match status" value="2"/>
</dbReference>
<evidence type="ECO:0000256" key="8">
    <source>
        <dbReference type="SAM" id="Phobius"/>
    </source>
</evidence>
<feature type="transmembrane region" description="Helical" evidence="8">
    <location>
        <begin position="147"/>
        <end position="163"/>
    </location>
</feature>
<feature type="transmembrane region" description="Helical" evidence="8">
    <location>
        <begin position="170"/>
        <end position="192"/>
    </location>
</feature>
<evidence type="ECO:0000256" key="1">
    <source>
        <dbReference type="ARBA" id="ARBA00004651"/>
    </source>
</evidence>
<keyword evidence="11" id="KW-1185">Reference proteome</keyword>
<dbReference type="Pfam" id="PF00892">
    <property type="entry name" value="EamA"/>
    <property type="match status" value="2"/>
</dbReference>
<evidence type="ECO:0000256" key="5">
    <source>
        <dbReference type="ARBA" id="ARBA00022692"/>
    </source>
</evidence>
<keyword evidence="3" id="KW-0813">Transport</keyword>
<dbReference type="RefSeq" id="WP_327793367.1">
    <property type="nucleotide sequence ID" value="NZ_JADQAZ010000001.1"/>
</dbReference>
<feature type="transmembrane region" description="Helical" evidence="8">
    <location>
        <begin position="37"/>
        <end position="55"/>
    </location>
</feature>
<accession>A0AAP2G7E3</accession>
<dbReference type="AlphaFoldDB" id="A0AAP2G7E3"/>
<name>A0AAP2G7E3_9RHOB</name>
<dbReference type="GO" id="GO:0005886">
    <property type="term" value="C:plasma membrane"/>
    <property type="evidence" value="ECO:0007669"/>
    <property type="project" value="UniProtKB-SubCell"/>
</dbReference>
<comment type="caution">
    <text evidence="10">The sequence shown here is derived from an EMBL/GenBank/DDBJ whole genome shotgun (WGS) entry which is preliminary data.</text>
</comment>
<dbReference type="Proteomes" id="UP001315686">
    <property type="component" value="Unassembled WGS sequence"/>
</dbReference>
<dbReference type="NCBIfam" id="TIGR00688">
    <property type="entry name" value="rarD"/>
    <property type="match status" value="1"/>
</dbReference>
<keyword evidence="6 8" id="KW-1133">Transmembrane helix</keyword>
<organism evidence="10 11">
    <name type="scientific">Harenicola maris</name>
    <dbReference type="NCBI Taxonomy" id="2841044"/>
    <lineage>
        <taxon>Bacteria</taxon>
        <taxon>Pseudomonadati</taxon>
        <taxon>Pseudomonadota</taxon>
        <taxon>Alphaproteobacteria</taxon>
        <taxon>Rhodobacterales</taxon>
        <taxon>Paracoccaceae</taxon>
        <taxon>Harenicola</taxon>
    </lineage>
</organism>
<evidence type="ECO:0000256" key="6">
    <source>
        <dbReference type="ARBA" id="ARBA00022989"/>
    </source>
</evidence>
<reference evidence="10 11" key="1">
    <citation type="journal article" date="2021" name="Arch. Microbiol.">
        <title>Harenicola maris gen. nov., sp. nov. isolated from the Sea of Japan shallow sediments.</title>
        <authorList>
            <person name="Romanenko L.A."/>
            <person name="Kurilenko V.V."/>
            <person name="Chernysheva N.Y."/>
            <person name="Tekutyeva L.A."/>
            <person name="Velansky P.V."/>
            <person name="Svetashev V.I."/>
            <person name="Isaeva M.P."/>
        </authorList>
    </citation>
    <scope>NUCLEOTIDE SEQUENCE [LARGE SCALE GENOMIC DNA]</scope>
    <source>
        <strain evidence="10 11">KMM 3653</strain>
    </source>
</reference>
<evidence type="ECO:0000259" key="9">
    <source>
        <dbReference type="Pfam" id="PF00892"/>
    </source>
</evidence>
<dbReference type="InterPro" id="IPR037185">
    <property type="entry name" value="EmrE-like"/>
</dbReference>
<dbReference type="PANTHER" id="PTHR22911">
    <property type="entry name" value="ACYL-MALONYL CONDENSING ENZYME-RELATED"/>
    <property type="match status" value="1"/>
</dbReference>
<protein>
    <submittedName>
        <fullName evidence="10">EamA family transporter RarD</fullName>
    </submittedName>
</protein>
<evidence type="ECO:0000256" key="2">
    <source>
        <dbReference type="ARBA" id="ARBA00007362"/>
    </source>
</evidence>
<evidence type="ECO:0000313" key="11">
    <source>
        <dbReference type="Proteomes" id="UP001315686"/>
    </source>
</evidence>
<feature type="transmembrane region" description="Helical" evidence="8">
    <location>
        <begin position="100"/>
        <end position="117"/>
    </location>
</feature>
<dbReference type="EMBL" id="JADQAZ010000001">
    <property type="protein sequence ID" value="MBT0957191.1"/>
    <property type="molecule type" value="Genomic_DNA"/>
</dbReference>
<keyword evidence="4" id="KW-1003">Cell membrane</keyword>
<keyword evidence="5 8" id="KW-0812">Transmembrane</keyword>
<feature type="domain" description="EamA" evidence="9">
    <location>
        <begin position="151"/>
        <end position="276"/>
    </location>
</feature>
<sequence length="299" mass="32486">MRETAKGIWALMATFTIWGLSPLFYKQLAQVDPGTVLAHRTLWSLVFFAALLALQGRLRQVAGLLRLHPVAVPAAALLISCNWFVFIWAVQVGRTVESSLGYYIFPLVSVLLGRVVLGERLARVQWIAVAMVATAVALLTYGLGAMPQISLLLAATFGLYGLFKRRMEAGPVLSVAAEVAVLAPLAMLWLLWSSAPYGMTDAQTTGLLMLAGPITAVPLILFSYGSRRVAMATTGLLQYLNPTLQFLCAVLVFTEPFSLWHAAAFTLIWLGVAVYSVSALLSERRSRRAAKTSSVLRAT</sequence>